<evidence type="ECO:0000313" key="1">
    <source>
        <dbReference type="EMBL" id="MBP1926522.1"/>
    </source>
</evidence>
<organism evidence="1 2">
    <name type="scientific">Sedimentibacter acidaminivorans</name>
    <dbReference type="NCBI Taxonomy" id="913099"/>
    <lineage>
        <taxon>Bacteria</taxon>
        <taxon>Bacillati</taxon>
        <taxon>Bacillota</taxon>
        <taxon>Tissierellia</taxon>
        <taxon>Sedimentibacter</taxon>
    </lineage>
</organism>
<sequence length="206" mass="23525">MSNPWEKVSLEDYENHMKLSTVQQLQKLNEIMKSQIHKYKIETIALLGIAGGNGLEHIDSSNIKIVYGIDINQNYLDVCKEKYKNLNNCLILKKLDLSNIANDLPVADIIIANLFIEYIGIDMFVKQLSKNFPPYVSCVIQKNPDINFVSDSPYVEALNEISSLHRDIKKGSLIKAMSTIGYTLIFSDEHLLPNMKKFIRLDFTNN</sequence>
<keyword evidence="2" id="KW-1185">Reference proteome</keyword>
<dbReference type="RefSeq" id="WP_209512260.1">
    <property type="nucleotide sequence ID" value="NZ_JAGGKS010000007.1"/>
</dbReference>
<evidence type="ECO:0008006" key="3">
    <source>
        <dbReference type="Google" id="ProtNLM"/>
    </source>
</evidence>
<evidence type="ECO:0000313" key="2">
    <source>
        <dbReference type="Proteomes" id="UP001519342"/>
    </source>
</evidence>
<dbReference type="SUPFAM" id="SSF53335">
    <property type="entry name" value="S-adenosyl-L-methionine-dependent methyltransferases"/>
    <property type="match status" value="1"/>
</dbReference>
<dbReference type="Gene3D" id="3.40.50.150">
    <property type="entry name" value="Vaccinia Virus protein VP39"/>
    <property type="match status" value="1"/>
</dbReference>
<gene>
    <name evidence="1" type="ORF">J2Z76_002391</name>
</gene>
<protein>
    <recommendedName>
        <fullName evidence="3">Methyltransferase domain-containing protein</fullName>
    </recommendedName>
</protein>
<proteinExistence type="predicted"/>
<dbReference type="Proteomes" id="UP001519342">
    <property type="component" value="Unassembled WGS sequence"/>
</dbReference>
<name>A0ABS4GFU7_9FIRM</name>
<comment type="caution">
    <text evidence="1">The sequence shown here is derived from an EMBL/GenBank/DDBJ whole genome shotgun (WGS) entry which is preliminary data.</text>
</comment>
<dbReference type="EMBL" id="JAGGKS010000007">
    <property type="protein sequence ID" value="MBP1926522.1"/>
    <property type="molecule type" value="Genomic_DNA"/>
</dbReference>
<dbReference type="InterPro" id="IPR029063">
    <property type="entry name" value="SAM-dependent_MTases_sf"/>
</dbReference>
<accession>A0ABS4GFU7</accession>
<reference evidence="1 2" key="1">
    <citation type="submission" date="2021-03" db="EMBL/GenBank/DDBJ databases">
        <title>Genomic Encyclopedia of Type Strains, Phase IV (KMG-IV): sequencing the most valuable type-strain genomes for metagenomic binning, comparative biology and taxonomic classification.</title>
        <authorList>
            <person name="Goeker M."/>
        </authorList>
    </citation>
    <scope>NUCLEOTIDE SEQUENCE [LARGE SCALE GENOMIC DNA]</scope>
    <source>
        <strain evidence="1 2">DSM 24004</strain>
    </source>
</reference>